<dbReference type="PANTHER" id="PTHR11588">
    <property type="entry name" value="TUBULIN"/>
    <property type="match status" value="1"/>
</dbReference>
<dbReference type="GO" id="GO:0007017">
    <property type="term" value="P:microtubule-based process"/>
    <property type="evidence" value="ECO:0007669"/>
    <property type="project" value="InterPro"/>
</dbReference>
<dbReference type="InterPro" id="IPR008280">
    <property type="entry name" value="Tub_FtsZ_C"/>
</dbReference>
<dbReference type="GO" id="GO:0005200">
    <property type="term" value="F:structural constituent of cytoskeleton"/>
    <property type="evidence" value="ECO:0007669"/>
    <property type="project" value="InterPro"/>
</dbReference>
<accession>A0AAU9J1V3</accession>
<dbReference type="InterPro" id="IPR036525">
    <property type="entry name" value="Tubulin/FtsZ_GTPase_sf"/>
</dbReference>
<organism evidence="12 13">
    <name type="scientific">Blepharisma stoltei</name>
    <dbReference type="NCBI Taxonomy" id="1481888"/>
    <lineage>
        <taxon>Eukaryota</taxon>
        <taxon>Sar</taxon>
        <taxon>Alveolata</taxon>
        <taxon>Ciliophora</taxon>
        <taxon>Postciliodesmatophora</taxon>
        <taxon>Heterotrichea</taxon>
        <taxon>Heterotrichida</taxon>
        <taxon>Blepharismidae</taxon>
        <taxon>Blepharisma</taxon>
    </lineage>
</organism>
<dbReference type="PRINTS" id="PR01162">
    <property type="entry name" value="ALPHATUBULIN"/>
</dbReference>
<dbReference type="SUPFAM" id="SSF55307">
    <property type="entry name" value="Tubulin C-terminal domain-like"/>
    <property type="match status" value="1"/>
</dbReference>
<dbReference type="PROSITE" id="PS00227">
    <property type="entry name" value="TUBULIN"/>
    <property type="match status" value="1"/>
</dbReference>
<keyword evidence="2" id="KW-0963">Cytoplasm</keyword>
<proteinExistence type="inferred from homology"/>
<dbReference type="CDD" id="cd02186">
    <property type="entry name" value="alpha_tubulin"/>
    <property type="match status" value="1"/>
</dbReference>
<sequence length="450" mass="50514">MREVISIHVGQAGIQLGTTCWELFCLEHEIQPDGQISPDKSISNDECLNAFYSETKEGNWLARAAFVDLEPLIIYETMYGPNRKLFQPNRFIYGKEDASNNFGRGHSSIGRNIIDPSLEVIRKIAEDCEELQGFLIYHSLGGGTGSGLGSLILERLSQEYSQKTKINFSIWPSGKNSVAVVEPYNATLSMHALKNDSDAAIILDNEAIYEICKKQLNVVRPNYTVLNRLIALGISSMTTSMRYNGTVNANLSEFTSSLVPSPNFHFLFPSYAPVISTDHQCGPNISVMEMTREVFQVENAWAKCDPKNGKYLAYSLNYRGDASYEDASFAIANLEPIKTVEFADWCPAGAKFAINDKKIAAITDKHLGQSPRTISMINNNTSITEVFDRIGHKFELLYCKRAYVYWYISEGMEEHEFNEAFEDMKTIETEYNSLCNMPESSINDLDAGEI</sequence>
<dbReference type="InterPro" id="IPR002452">
    <property type="entry name" value="Alpha_tubulin"/>
</dbReference>
<evidence type="ECO:0000256" key="9">
    <source>
        <dbReference type="RuleBase" id="RU000352"/>
    </source>
</evidence>
<protein>
    <recommendedName>
        <fullName evidence="9">Tubulin alpha chain</fullName>
    </recommendedName>
</protein>
<name>A0AAU9J1V3_9CILI</name>
<dbReference type="GO" id="GO:0005874">
    <property type="term" value="C:microtubule"/>
    <property type="evidence" value="ECO:0007669"/>
    <property type="project" value="UniProtKB-KW"/>
</dbReference>
<dbReference type="InterPro" id="IPR000217">
    <property type="entry name" value="Tubulin"/>
</dbReference>
<reference evidence="12" key="1">
    <citation type="submission" date="2021-09" db="EMBL/GenBank/DDBJ databases">
        <authorList>
            <consortium name="AG Swart"/>
            <person name="Singh M."/>
            <person name="Singh A."/>
            <person name="Seah K."/>
            <person name="Emmerich C."/>
        </authorList>
    </citation>
    <scope>NUCLEOTIDE SEQUENCE</scope>
    <source>
        <strain evidence="12">ATCC30299</strain>
    </source>
</reference>
<gene>
    <name evidence="12" type="ORF">BSTOLATCC_MIC23437</name>
</gene>
<dbReference type="Proteomes" id="UP001162131">
    <property type="component" value="Unassembled WGS sequence"/>
</dbReference>
<dbReference type="EMBL" id="CAJZBQ010000022">
    <property type="protein sequence ID" value="CAG9319229.1"/>
    <property type="molecule type" value="Genomic_DNA"/>
</dbReference>
<dbReference type="Pfam" id="PF00091">
    <property type="entry name" value="Tubulin"/>
    <property type="match status" value="1"/>
</dbReference>
<keyword evidence="5" id="KW-0378">Hydrolase</keyword>
<keyword evidence="13" id="KW-1185">Reference proteome</keyword>
<dbReference type="AlphaFoldDB" id="A0AAU9J1V3"/>
<comment type="caution">
    <text evidence="12">The sequence shown here is derived from an EMBL/GenBank/DDBJ whole genome shotgun (WGS) entry which is preliminary data.</text>
</comment>
<dbReference type="InterPro" id="IPR003008">
    <property type="entry name" value="Tubulin_FtsZ_GTPase"/>
</dbReference>
<dbReference type="Pfam" id="PF03953">
    <property type="entry name" value="Tubulin_C"/>
    <property type="match status" value="1"/>
</dbReference>
<dbReference type="Gene3D" id="1.10.287.600">
    <property type="entry name" value="Helix hairpin bin"/>
    <property type="match status" value="1"/>
</dbReference>
<dbReference type="InterPro" id="IPR023123">
    <property type="entry name" value="Tubulin_C"/>
</dbReference>
<evidence type="ECO:0000313" key="12">
    <source>
        <dbReference type="EMBL" id="CAG9319229.1"/>
    </source>
</evidence>
<keyword evidence="4 9" id="KW-0547">Nucleotide-binding</keyword>
<evidence type="ECO:0000256" key="7">
    <source>
        <dbReference type="ARBA" id="ARBA00023134"/>
    </source>
</evidence>
<dbReference type="GO" id="GO:0016787">
    <property type="term" value="F:hydrolase activity"/>
    <property type="evidence" value="ECO:0007669"/>
    <property type="project" value="UniProtKB-KW"/>
</dbReference>
<dbReference type="SUPFAM" id="SSF52490">
    <property type="entry name" value="Tubulin nucleotide-binding domain-like"/>
    <property type="match status" value="1"/>
</dbReference>
<keyword evidence="7 9" id="KW-0342">GTP-binding</keyword>
<dbReference type="Gene3D" id="3.30.1330.20">
    <property type="entry name" value="Tubulin/FtsZ, C-terminal domain"/>
    <property type="match status" value="1"/>
</dbReference>
<feature type="domain" description="Tubulin/FtsZ GTPase" evidence="10">
    <location>
        <begin position="48"/>
        <end position="245"/>
    </location>
</feature>
<dbReference type="PRINTS" id="PR01161">
    <property type="entry name" value="TUBULIN"/>
</dbReference>
<dbReference type="SMART" id="SM00864">
    <property type="entry name" value="Tubulin"/>
    <property type="match status" value="1"/>
</dbReference>
<feature type="domain" description="Tubulin/FtsZ 2-layer sandwich" evidence="11">
    <location>
        <begin position="247"/>
        <end position="392"/>
    </location>
</feature>
<evidence type="ECO:0000256" key="8">
    <source>
        <dbReference type="ARBA" id="ARBA00049117"/>
    </source>
</evidence>
<comment type="similarity">
    <text evidence="1 9">Belongs to the tubulin family.</text>
</comment>
<dbReference type="InterPro" id="IPR037103">
    <property type="entry name" value="Tubulin/FtsZ-like_C"/>
</dbReference>
<dbReference type="InterPro" id="IPR018316">
    <property type="entry name" value="Tubulin/FtsZ_2-layer-sand-dom"/>
</dbReference>
<keyword evidence="6" id="KW-0007">Acetylation</keyword>
<comment type="subunit">
    <text evidence="9">Dimer of alpha and beta chains. A typical microtubule is a hollow water-filled tube with an outer diameter of 25 nm and an inner diameter of 15 nM. Alpha-beta heterodimers associate head-to-tail to form protofilaments running lengthwise along the microtubule wall with the beta-tubulin subunit facing the microtubule plus end conferring a structural polarity. Microtubules usually have 13 protofilaments but different protofilament numbers can be found in some organisms and specialized cells.</text>
</comment>
<evidence type="ECO:0000256" key="3">
    <source>
        <dbReference type="ARBA" id="ARBA00022701"/>
    </source>
</evidence>
<evidence type="ECO:0000313" key="13">
    <source>
        <dbReference type="Proteomes" id="UP001162131"/>
    </source>
</evidence>
<dbReference type="InterPro" id="IPR017975">
    <property type="entry name" value="Tubulin_CS"/>
</dbReference>
<comment type="catalytic activity">
    <reaction evidence="8">
        <text>GTP + H2O = GDP + phosphate + H(+)</text>
        <dbReference type="Rhea" id="RHEA:19669"/>
        <dbReference type="ChEBI" id="CHEBI:15377"/>
        <dbReference type="ChEBI" id="CHEBI:15378"/>
        <dbReference type="ChEBI" id="CHEBI:37565"/>
        <dbReference type="ChEBI" id="CHEBI:43474"/>
        <dbReference type="ChEBI" id="CHEBI:58189"/>
    </reaction>
    <physiologicalReaction direction="left-to-right" evidence="8">
        <dbReference type="Rhea" id="RHEA:19670"/>
    </physiologicalReaction>
</comment>
<keyword evidence="3 9" id="KW-0493">Microtubule</keyword>
<dbReference type="Gene3D" id="3.40.50.1440">
    <property type="entry name" value="Tubulin/FtsZ, GTPase domain"/>
    <property type="match status" value="1"/>
</dbReference>
<evidence type="ECO:0000256" key="5">
    <source>
        <dbReference type="ARBA" id="ARBA00022801"/>
    </source>
</evidence>
<comment type="function">
    <text evidence="9">Tubulin is the major constituent of microtubules, a cylinder consisting of laterally associated linear protofilaments composed of alpha- and beta-tubulin heterodimers. Microtubules grow by the addition of GTP-tubulin dimers to the microtubule end, where a stabilizing cap forms. Below the cap, tubulin dimers are in GDP-bound state, owing to GTPase activity of alpha-tubulin.</text>
</comment>
<evidence type="ECO:0000259" key="10">
    <source>
        <dbReference type="SMART" id="SM00864"/>
    </source>
</evidence>
<dbReference type="GO" id="GO:0005525">
    <property type="term" value="F:GTP binding"/>
    <property type="evidence" value="ECO:0007669"/>
    <property type="project" value="UniProtKB-UniRule"/>
</dbReference>
<evidence type="ECO:0000256" key="4">
    <source>
        <dbReference type="ARBA" id="ARBA00022741"/>
    </source>
</evidence>
<evidence type="ECO:0000259" key="11">
    <source>
        <dbReference type="SMART" id="SM00865"/>
    </source>
</evidence>
<evidence type="ECO:0000256" key="2">
    <source>
        <dbReference type="ARBA" id="ARBA00022490"/>
    </source>
</evidence>
<evidence type="ECO:0000256" key="6">
    <source>
        <dbReference type="ARBA" id="ARBA00022990"/>
    </source>
</evidence>
<dbReference type="SMART" id="SM00865">
    <property type="entry name" value="Tubulin_C"/>
    <property type="match status" value="1"/>
</dbReference>
<evidence type="ECO:0000256" key="1">
    <source>
        <dbReference type="ARBA" id="ARBA00009636"/>
    </source>
</evidence>